<proteinExistence type="predicted"/>
<reference evidence="3 4" key="2">
    <citation type="submission" date="2019-09" db="EMBL/GenBank/DDBJ databases">
        <authorList>
            <person name="Jin C."/>
        </authorList>
    </citation>
    <scope>NUCLEOTIDE SEQUENCE [LARGE SCALE GENOMIC DNA]</scope>
    <source>
        <strain evidence="3 4">BN140078</strain>
    </source>
</reference>
<dbReference type="AlphaFoldDB" id="A0A5B2VHY8"/>
<organism evidence="3 4">
    <name type="scientific">Chitinophaga agrisoli</name>
    <dbReference type="NCBI Taxonomy" id="2607653"/>
    <lineage>
        <taxon>Bacteria</taxon>
        <taxon>Pseudomonadati</taxon>
        <taxon>Bacteroidota</taxon>
        <taxon>Chitinophagia</taxon>
        <taxon>Chitinophagales</taxon>
        <taxon>Chitinophagaceae</taxon>
        <taxon>Chitinophaga</taxon>
    </lineage>
</organism>
<feature type="signal peptide" evidence="2">
    <location>
        <begin position="1"/>
        <end position="19"/>
    </location>
</feature>
<dbReference type="RefSeq" id="WP_149839870.1">
    <property type="nucleotide sequence ID" value="NZ_VUOC01000004.1"/>
</dbReference>
<evidence type="ECO:0000256" key="2">
    <source>
        <dbReference type="SAM" id="SignalP"/>
    </source>
</evidence>
<feature type="chain" id="PRO_5022903904" evidence="2">
    <location>
        <begin position="20"/>
        <end position="298"/>
    </location>
</feature>
<evidence type="ECO:0000313" key="3">
    <source>
        <dbReference type="EMBL" id="KAA2238691.1"/>
    </source>
</evidence>
<dbReference type="EMBL" id="VUOC01000004">
    <property type="protein sequence ID" value="KAA2238691.1"/>
    <property type="molecule type" value="Genomic_DNA"/>
</dbReference>
<sequence>MKKLFVCLCLVFVAFSAHAQNYYENIASYSINGTPANGVKIKTNMPFTDGSHMMTVIIEGFAYNSKAPIGLMLTYYIYNNNFYLPSISSYGGFTPVVKLANEGGKVVILIANREYYIRFTVRAFAKGLPAEVPANFAGWTVVDEALLATATSQIEVPYVNRFAGDVYLQGGIWNKDGNVGIGTTTPQAKLAVNGDVFAKKVKVTATGWPDYVFEPSFTLPALPELESYIRQHKHLPEIPAAAEVEKEGQDVGEMNKKLLQKVEELTLYIIDQHKQLKNQDEILAKLQQEIAELKKQSH</sequence>
<protein>
    <submittedName>
        <fullName evidence="3">Uncharacterized protein</fullName>
    </submittedName>
</protein>
<keyword evidence="4" id="KW-1185">Reference proteome</keyword>
<keyword evidence="1" id="KW-0175">Coiled coil</keyword>
<name>A0A5B2VHY8_9BACT</name>
<reference evidence="3 4" key="1">
    <citation type="submission" date="2019-09" db="EMBL/GenBank/DDBJ databases">
        <title>Chitinophaga ginsengihumi sp. nov., isolated from soil of ginseng rhizosphere.</title>
        <authorList>
            <person name="Lee J."/>
        </authorList>
    </citation>
    <scope>NUCLEOTIDE SEQUENCE [LARGE SCALE GENOMIC DNA]</scope>
    <source>
        <strain evidence="3 4">BN140078</strain>
    </source>
</reference>
<dbReference type="Proteomes" id="UP000324611">
    <property type="component" value="Unassembled WGS sequence"/>
</dbReference>
<feature type="coiled-coil region" evidence="1">
    <location>
        <begin position="269"/>
        <end position="296"/>
    </location>
</feature>
<keyword evidence="2" id="KW-0732">Signal</keyword>
<gene>
    <name evidence="3" type="ORF">F0L74_20955</name>
</gene>
<comment type="caution">
    <text evidence="3">The sequence shown here is derived from an EMBL/GenBank/DDBJ whole genome shotgun (WGS) entry which is preliminary data.</text>
</comment>
<evidence type="ECO:0000256" key="1">
    <source>
        <dbReference type="SAM" id="Coils"/>
    </source>
</evidence>
<accession>A0A5B2VHY8</accession>
<evidence type="ECO:0000313" key="4">
    <source>
        <dbReference type="Proteomes" id="UP000324611"/>
    </source>
</evidence>